<keyword evidence="3" id="KW-1185">Reference proteome</keyword>
<reference evidence="2 3" key="1">
    <citation type="submission" date="2018-02" db="EMBL/GenBank/DDBJ databases">
        <title>Genome sequence of the basidiomycete white-rot fungus Phlebia centrifuga.</title>
        <authorList>
            <person name="Granchi Z."/>
            <person name="Peng M."/>
            <person name="de Vries R.P."/>
            <person name="Hilden K."/>
            <person name="Makela M.R."/>
            <person name="Grigoriev I."/>
            <person name="Riley R."/>
        </authorList>
    </citation>
    <scope>NUCLEOTIDE SEQUENCE [LARGE SCALE GENOMIC DNA]</scope>
    <source>
        <strain evidence="2 3">FBCC195</strain>
    </source>
</reference>
<dbReference type="STRING" id="98765.A0A2R6S481"/>
<dbReference type="Pfam" id="PF18759">
    <property type="entry name" value="Plavaka"/>
    <property type="match status" value="1"/>
</dbReference>
<dbReference type="InterPro" id="IPR041078">
    <property type="entry name" value="Plavaka"/>
</dbReference>
<sequence length="354" mass="39907">MLIQTYIPSILHTKYGIHADIVLPQPFTNDFPRADIHELIAPDLLHQIIKGTFKDHLVTWVGEYLTIMHGVVAANAIMDDIDRRIAAAPPFPGLRRFPEGRRFKQWTGDDSKALMKVYLSAIAGHVPDEMVQAITAFLEFCYLVRRPSINQETISKIEDALSRFHTHREIFKTTGVRTSFSLPRQHSLKHYVWAIQQFGAPNGLCTSITESRHITAVKEPWRRSNRFEALQQMLTTNRRLHKLGAARADFEERGMLKGNIISVTMKALLQARGGSDEEPEDSELEDGHDDLEVQGERSTDVGDLTACGGQQEQASLPPDDDGSPVDGKHVVGFVDMAQTPRKFCLLHLLHLLIY</sequence>
<dbReference type="Proteomes" id="UP000186601">
    <property type="component" value="Unassembled WGS sequence"/>
</dbReference>
<feature type="region of interest" description="Disordered" evidence="1">
    <location>
        <begin position="300"/>
        <end position="324"/>
    </location>
</feature>
<proteinExistence type="predicted"/>
<organism evidence="2 3">
    <name type="scientific">Hermanssonia centrifuga</name>
    <dbReference type="NCBI Taxonomy" id="98765"/>
    <lineage>
        <taxon>Eukaryota</taxon>
        <taxon>Fungi</taxon>
        <taxon>Dikarya</taxon>
        <taxon>Basidiomycota</taxon>
        <taxon>Agaricomycotina</taxon>
        <taxon>Agaricomycetes</taxon>
        <taxon>Polyporales</taxon>
        <taxon>Meruliaceae</taxon>
        <taxon>Hermanssonia</taxon>
    </lineage>
</organism>
<dbReference type="AlphaFoldDB" id="A0A2R6S481"/>
<evidence type="ECO:0000313" key="2">
    <source>
        <dbReference type="EMBL" id="PSS37091.1"/>
    </source>
</evidence>
<dbReference type="OrthoDB" id="3199698at2759"/>
<evidence type="ECO:0000313" key="3">
    <source>
        <dbReference type="Proteomes" id="UP000186601"/>
    </source>
</evidence>
<dbReference type="EMBL" id="MLYV02000082">
    <property type="protein sequence ID" value="PSS37091.1"/>
    <property type="molecule type" value="Genomic_DNA"/>
</dbReference>
<name>A0A2R6S481_9APHY</name>
<gene>
    <name evidence="2" type="ORF">PHLCEN_2v1057</name>
</gene>
<evidence type="ECO:0000256" key="1">
    <source>
        <dbReference type="SAM" id="MobiDB-lite"/>
    </source>
</evidence>
<comment type="caution">
    <text evidence="2">The sequence shown here is derived from an EMBL/GenBank/DDBJ whole genome shotgun (WGS) entry which is preliminary data.</text>
</comment>
<protein>
    <submittedName>
        <fullName evidence="2">Uncharacterized protein</fullName>
    </submittedName>
</protein>
<accession>A0A2R6S481</accession>